<gene>
    <name evidence="1" type="ORF">D2A34_14795</name>
</gene>
<proteinExistence type="predicted"/>
<organism evidence="1 2">
    <name type="scientific">Clostridium chromiireducens</name>
    <dbReference type="NCBI Taxonomy" id="225345"/>
    <lineage>
        <taxon>Bacteria</taxon>
        <taxon>Bacillati</taxon>
        <taxon>Bacillota</taxon>
        <taxon>Clostridia</taxon>
        <taxon>Eubacteriales</taxon>
        <taxon>Clostridiaceae</taxon>
        <taxon>Clostridium</taxon>
    </lineage>
</organism>
<dbReference type="AlphaFoldDB" id="A0A399IMS3"/>
<accession>A0A399IMS3</accession>
<dbReference type="Pfam" id="PF09582">
    <property type="entry name" value="AnfO_nitrog"/>
    <property type="match status" value="1"/>
</dbReference>
<name>A0A399IMS3_9CLOT</name>
<sequence>MSEIAVFLEEKDIISSFEDAKYIKIFTKDKYVWKVKKVILISRISGEKGISQVRKEYQNLLPEMDNCKIIVVNKAFGIPYSVFYMEDFSVWELQGNPFDFLDEIIAKEIDEEENSEKEVEVAKKIGQGYYLVDLQELELINPEITSKKAIIPYLEKEEVKKIEVICCHVPPWLEDRKDKYNITLDIHEIKRNDYKVIIEKINN</sequence>
<dbReference type="EMBL" id="QXDJ01000003">
    <property type="protein sequence ID" value="RII34408.1"/>
    <property type="molecule type" value="Genomic_DNA"/>
</dbReference>
<reference evidence="1 2" key="1">
    <citation type="submission" date="2018-08" db="EMBL/GenBank/DDBJ databases">
        <title>Genome of Clostridium chromiireducens C1, DSM12136.</title>
        <authorList>
            <person name="Xing M."/>
            <person name="Wei Y."/>
            <person name="Ang E.L."/>
            <person name="Zhao H."/>
            <person name="Zhang Y."/>
        </authorList>
    </citation>
    <scope>NUCLEOTIDE SEQUENCE [LARGE SCALE GENOMIC DNA]</scope>
    <source>
        <strain evidence="1 2">C1</strain>
    </source>
</reference>
<protein>
    <submittedName>
        <fullName evidence="1">Nitrogenase</fullName>
    </submittedName>
</protein>
<evidence type="ECO:0000313" key="1">
    <source>
        <dbReference type="EMBL" id="RII34408.1"/>
    </source>
</evidence>
<evidence type="ECO:0000313" key="2">
    <source>
        <dbReference type="Proteomes" id="UP000265930"/>
    </source>
</evidence>
<dbReference type="RefSeq" id="WP_119367163.1">
    <property type="nucleotide sequence ID" value="NZ_QXDJ01000003.1"/>
</dbReference>
<comment type="caution">
    <text evidence="1">The sequence shown here is derived from an EMBL/GenBank/DDBJ whole genome shotgun (WGS) entry which is preliminary data.</text>
</comment>
<dbReference type="Proteomes" id="UP000265930">
    <property type="component" value="Unassembled WGS sequence"/>
</dbReference>
<dbReference type="InterPro" id="IPR014287">
    <property type="entry name" value="Nase_Fe-Fe_AnfO"/>
</dbReference>